<gene>
    <name evidence="1" type="ORF">SAMN06265171_112133</name>
</gene>
<protein>
    <recommendedName>
        <fullName evidence="3">YD repeat-containing protein</fullName>
    </recommendedName>
</protein>
<dbReference type="RefSeq" id="WP_142719571.1">
    <property type="nucleotide sequence ID" value="NZ_FXTC01000012.1"/>
</dbReference>
<dbReference type="Proteomes" id="UP000316916">
    <property type="component" value="Unassembled WGS sequence"/>
</dbReference>
<evidence type="ECO:0000313" key="2">
    <source>
        <dbReference type="Proteomes" id="UP000316916"/>
    </source>
</evidence>
<reference evidence="1 2" key="1">
    <citation type="submission" date="2017-05" db="EMBL/GenBank/DDBJ databases">
        <authorList>
            <person name="Varghese N."/>
            <person name="Submissions S."/>
        </authorList>
    </citation>
    <scope>NUCLEOTIDE SEQUENCE [LARGE SCALE GENOMIC DNA]</scope>
    <source>
        <strain evidence="1 2">DSM 29371</strain>
    </source>
</reference>
<dbReference type="EMBL" id="FXTC01000012">
    <property type="protein sequence ID" value="SMO92715.1"/>
    <property type="molecule type" value="Genomic_DNA"/>
</dbReference>
<accession>A0A521F916</accession>
<name>A0A521F916_9FLAO</name>
<evidence type="ECO:0000313" key="1">
    <source>
        <dbReference type="EMBL" id="SMO92715.1"/>
    </source>
</evidence>
<dbReference type="AlphaFoldDB" id="A0A521F916"/>
<sequence>MKKDILKKFIVLGLLFISLMYYGQASNLAPNTGVTRPVPTISSLATYNNVPVSIQTGIPDISYNLFSVPSNNKSFGIDMGISYHPVNATDEWIGDLGRGWSLFGQGVISREITGEFDEHFTLGDSYLKNYFDDVYNYTIPGESGKFRFIRDTSNNTFKLVKLTSTSSTINYQRSVSNTSTLVVDSFTIITDKGIKYRFEIYGLSRARVMVHQYPNGGILYGNQNYRSAFFLTSVEDESGNILAAYNYLKEVTHPIGEPDVIESEEYKLTDIEVKNQGIIKLEYDKINETDLGNIKADKFRLKSALLKTITGQFISKYTFQTGLESFTKVDVNNNEIEKTKFKYGGATFIQEPNTELNPELVIPTTLGEVQLPSGGTIKYTYDFIPFYYSEEKKTEIPEVDLGNVSFTTINSIAKKKFFTVPVNNDGAPFPNKPYYIAIDISAGQLANNYWSLVFYKKVGSSYQPVPISLGPAVEPDPNYPTRQLLPFYEADAGDYYVSLMSAEPGITIPFGEVYFEAKHLGEPVETIVRKPSSTGQARIATIKYYNEVSSSIQTGTIPAKVEEYNYNKFDNPAESSGLYVAGGNAEDGLTALNPVILYQNVKISGGTEGYTKYYFKTPYDYPLTQLNSLPFWPNFSIMRNGLLTRKEIYNALNGKVSDEAFDYTFMEYDAPEYLPVPSGVIGNFYIKTVWIKDHTLISRNYFNSGITETKKAVYNNTNNYRPNLEKVTSFDGSIQEVKYKYALDKNNQKLITANMIGIPLETETIQTIGTATKTLSKTETKYDNLLNLLPSSVVSTDLQNVVSTEVTYNQYDSKGNLQQYTTKDGISTVIIWGYNQTQPIAKIEGAKLTDIQQSLIDTIVTASNTDVSAAPGNDETAFLSALNAFRTNTALSGYQTTTYTYDPLVGVRSIIPPSGISEFYIYDASNRLQEIRQQEKDSGGNMIYKTVKEFKYNYKN</sequence>
<evidence type="ECO:0008006" key="3">
    <source>
        <dbReference type="Google" id="ProtNLM"/>
    </source>
</evidence>
<organism evidence="1 2">
    <name type="scientific">Chryseobacterium rhizoplanae</name>
    <dbReference type="NCBI Taxonomy" id="1609531"/>
    <lineage>
        <taxon>Bacteria</taxon>
        <taxon>Pseudomonadati</taxon>
        <taxon>Bacteroidota</taxon>
        <taxon>Flavobacteriia</taxon>
        <taxon>Flavobacteriales</taxon>
        <taxon>Weeksellaceae</taxon>
        <taxon>Chryseobacterium group</taxon>
        <taxon>Chryseobacterium</taxon>
    </lineage>
</organism>
<keyword evidence="2" id="KW-1185">Reference proteome</keyword>
<proteinExistence type="predicted"/>